<gene>
    <name evidence="1" type="ORF">C8F04DRAFT_1187824</name>
</gene>
<accession>A0AAD6SJK9</accession>
<evidence type="ECO:0000313" key="2">
    <source>
        <dbReference type="Proteomes" id="UP001218188"/>
    </source>
</evidence>
<proteinExistence type="predicted"/>
<protein>
    <submittedName>
        <fullName evidence="1">Uncharacterized protein</fullName>
    </submittedName>
</protein>
<evidence type="ECO:0000313" key="1">
    <source>
        <dbReference type="EMBL" id="KAJ7029206.1"/>
    </source>
</evidence>
<comment type="caution">
    <text evidence="1">The sequence shown here is derived from an EMBL/GenBank/DDBJ whole genome shotgun (WGS) entry which is preliminary data.</text>
</comment>
<dbReference type="AlphaFoldDB" id="A0AAD6SJK9"/>
<keyword evidence="2" id="KW-1185">Reference proteome</keyword>
<reference evidence="1" key="1">
    <citation type="submission" date="2023-03" db="EMBL/GenBank/DDBJ databases">
        <title>Massive genome expansion in bonnet fungi (Mycena s.s.) driven by repeated elements and novel gene families across ecological guilds.</title>
        <authorList>
            <consortium name="Lawrence Berkeley National Laboratory"/>
            <person name="Harder C.B."/>
            <person name="Miyauchi S."/>
            <person name="Viragh M."/>
            <person name="Kuo A."/>
            <person name="Thoen E."/>
            <person name="Andreopoulos B."/>
            <person name="Lu D."/>
            <person name="Skrede I."/>
            <person name="Drula E."/>
            <person name="Henrissat B."/>
            <person name="Morin E."/>
            <person name="Kohler A."/>
            <person name="Barry K."/>
            <person name="LaButti K."/>
            <person name="Morin E."/>
            <person name="Salamov A."/>
            <person name="Lipzen A."/>
            <person name="Mereny Z."/>
            <person name="Hegedus B."/>
            <person name="Baldrian P."/>
            <person name="Stursova M."/>
            <person name="Weitz H."/>
            <person name="Taylor A."/>
            <person name="Grigoriev I.V."/>
            <person name="Nagy L.G."/>
            <person name="Martin F."/>
            <person name="Kauserud H."/>
        </authorList>
    </citation>
    <scope>NUCLEOTIDE SEQUENCE</scope>
    <source>
        <strain evidence="1">CBHHK200</strain>
    </source>
</reference>
<organism evidence="1 2">
    <name type="scientific">Mycena alexandri</name>
    <dbReference type="NCBI Taxonomy" id="1745969"/>
    <lineage>
        <taxon>Eukaryota</taxon>
        <taxon>Fungi</taxon>
        <taxon>Dikarya</taxon>
        <taxon>Basidiomycota</taxon>
        <taxon>Agaricomycotina</taxon>
        <taxon>Agaricomycetes</taxon>
        <taxon>Agaricomycetidae</taxon>
        <taxon>Agaricales</taxon>
        <taxon>Marasmiineae</taxon>
        <taxon>Mycenaceae</taxon>
        <taxon>Mycena</taxon>
    </lineage>
</organism>
<sequence>MRDKHTYNYANKLFALHKEKLKLSQMHKKISDENTIPCSVRKIVLLWQREKKDESHASGYKTVLAGQGDATSRPFLTITAHREVAHLGAKQSLQHEEDASRQAVLNHHCPMGRREEIIFKQSSLLQPAKGNMPVQKGITSGKLAHSVHDQRSVEYVGPIISSLSWLHGGFMQRTGHREVGAEQAQSWGRMWPTEKKTKGEIKHTGKASISTPLMLHALATVICEGKNYTSLNPVY</sequence>
<dbReference type="EMBL" id="JARJCM010000103">
    <property type="protein sequence ID" value="KAJ7029206.1"/>
    <property type="molecule type" value="Genomic_DNA"/>
</dbReference>
<dbReference type="Proteomes" id="UP001218188">
    <property type="component" value="Unassembled WGS sequence"/>
</dbReference>
<name>A0AAD6SJK9_9AGAR</name>